<keyword evidence="3 4" id="KW-0012">Acyltransferase</keyword>
<dbReference type="SMART" id="SM00563">
    <property type="entry name" value="PlsC"/>
    <property type="match status" value="1"/>
</dbReference>
<comment type="domain">
    <text evidence="4">The HXXXXD motif is essential for acyltransferase activity and may constitute the binding site for the phosphate moiety of the glycerol-3-phosphate.</text>
</comment>
<dbReference type="PANTHER" id="PTHR10434">
    <property type="entry name" value="1-ACYL-SN-GLYCEROL-3-PHOSPHATE ACYLTRANSFERASE"/>
    <property type="match status" value="1"/>
</dbReference>
<dbReference type="InterPro" id="IPR002123">
    <property type="entry name" value="Plipid/glycerol_acylTrfase"/>
</dbReference>
<evidence type="ECO:0000256" key="4">
    <source>
        <dbReference type="RuleBase" id="RU361267"/>
    </source>
</evidence>
<dbReference type="EMBL" id="MVGT01000164">
    <property type="protein sequence ID" value="OVA19928.1"/>
    <property type="molecule type" value="Genomic_DNA"/>
</dbReference>
<keyword evidence="5" id="KW-0472">Membrane</keyword>
<dbReference type="OrthoDB" id="417078at2759"/>
<dbReference type="CDD" id="cd07989">
    <property type="entry name" value="LPLAT_AGPAT-like"/>
    <property type="match status" value="1"/>
</dbReference>
<organism evidence="7 8">
    <name type="scientific">Macleaya cordata</name>
    <name type="common">Five-seeded plume-poppy</name>
    <name type="synonym">Bocconia cordata</name>
    <dbReference type="NCBI Taxonomy" id="56857"/>
    <lineage>
        <taxon>Eukaryota</taxon>
        <taxon>Viridiplantae</taxon>
        <taxon>Streptophyta</taxon>
        <taxon>Embryophyta</taxon>
        <taxon>Tracheophyta</taxon>
        <taxon>Spermatophyta</taxon>
        <taxon>Magnoliopsida</taxon>
        <taxon>Ranunculales</taxon>
        <taxon>Papaveraceae</taxon>
        <taxon>Papaveroideae</taxon>
        <taxon>Macleaya</taxon>
    </lineage>
</organism>
<dbReference type="GO" id="GO:0016020">
    <property type="term" value="C:membrane"/>
    <property type="evidence" value="ECO:0007669"/>
    <property type="project" value="InterPro"/>
</dbReference>
<keyword evidence="8" id="KW-1185">Reference proteome</keyword>
<evidence type="ECO:0000256" key="2">
    <source>
        <dbReference type="ARBA" id="ARBA00022679"/>
    </source>
</evidence>
<keyword evidence="5" id="KW-0812">Transmembrane</keyword>
<dbReference type="NCBIfam" id="TIGR00530">
    <property type="entry name" value="AGP_acyltrn"/>
    <property type="match status" value="1"/>
</dbReference>
<dbReference type="STRING" id="56857.A0A200RB34"/>
<comment type="catalytic activity">
    <reaction evidence="4">
        <text>a 1-acyl-sn-glycero-3-phosphate + an acyl-CoA = a 1,2-diacyl-sn-glycero-3-phosphate + CoA</text>
        <dbReference type="Rhea" id="RHEA:19709"/>
        <dbReference type="ChEBI" id="CHEBI:57287"/>
        <dbReference type="ChEBI" id="CHEBI:57970"/>
        <dbReference type="ChEBI" id="CHEBI:58342"/>
        <dbReference type="ChEBI" id="CHEBI:58608"/>
        <dbReference type="EC" id="2.3.1.51"/>
    </reaction>
</comment>
<dbReference type="GO" id="GO:0003841">
    <property type="term" value="F:1-acylglycerol-3-phosphate O-acyltransferase activity"/>
    <property type="evidence" value="ECO:0007669"/>
    <property type="project" value="UniProtKB-UniRule"/>
</dbReference>
<feature type="domain" description="Phospholipid/glycerol acyltransferase" evidence="6">
    <location>
        <begin position="178"/>
        <end position="291"/>
    </location>
</feature>
<accession>A0A200RB34</accession>
<dbReference type="InParanoid" id="A0A200RB34"/>
<proteinExistence type="inferred from homology"/>
<keyword evidence="2 4" id="KW-0808">Transferase</keyword>
<keyword evidence="4" id="KW-0444">Lipid biosynthesis</keyword>
<dbReference type="GO" id="GO:0006654">
    <property type="term" value="P:phosphatidic acid biosynthetic process"/>
    <property type="evidence" value="ECO:0007669"/>
    <property type="project" value="TreeGrafter"/>
</dbReference>
<dbReference type="AlphaFoldDB" id="A0A200RB34"/>
<gene>
    <name evidence="7" type="ORF">BVC80_237g27</name>
</gene>
<evidence type="ECO:0000256" key="3">
    <source>
        <dbReference type="ARBA" id="ARBA00023315"/>
    </source>
</evidence>
<evidence type="ECO:0000256" key="1">
    <source>
        <dbReference type="ARBA" id="ARBA00008655"/>
    </source>
</evidence>
<dbReference type="PANTHER" id="PTHR10434:SF60">
    <property type="entry name" value="1-ACYL-SN-GLYCEROL-3-PHOSPHATE ACYLTRANSFERASE LPAT1, CHLOROPLASTIC"/>
    <property type="match status" value="1"/>
</dbReference>
<evidence type="ECO:0000313" key="7">
    <source>
        <dbReference type="EMBL" id="OVA19928.1"/>
    </source>
</evidence>
<keyword evidence="4" id="KW-1208">Phospholipid metabolism</keyword>
<comment type="similarity">
    <text evidence="1 4">Belongs to the 1-acyl-sn-glycerol-3-phosphate acyltransferase family.</text>
</comment>
<evidence type="ECO:0000313" key="8">
    <source>
        <dbReference type="Proteomes" id="UP000195402"/>
    </source>
</evidence>
<evidence type="ECO:0000256" key="5">
    <source>
        <dbReference type="SAM" id="Phobius"/>
    </source>
</evidence>
<comment type="caution">
    <text evidence="7">The sequence shown here is derived from an EMBL/GenBank/DDBJ whole genome shotgun (WGS) entry which is preliminary data.</text>
</comment>
<feature type="transmembrane region" description="Helical" evidence="5">
    <location>
        <begin position="202"/>
        <end position="222"/>
    </location>
</feature>
<dbReference type="OMA" id="YPFYKIN"/>
<dbReference type="FunCoup" id="A0A200RB34">
    <property type="interactions" value="1653"/>
</dbReference>
<keyword evidence="5" id="KW-1133">Transmembrane helix</keyword>
<dbReference type="SUPFAM" id="SSF69593">
    <property type="entry name" value="Glycerol-3-phosphate (1)-acyltransferase"/>
    <property type="match status" value="1"/>
</dbReference>
<evidence type="ECO:0000259" key="6">
    <source>
        <dbReference type="SMART" id="SM00563"/>
    </source>
</evidence>
<keyword evidence="4" id="KW-0594">Phospholipid biosynthesis</keyword>
<reference evidence="7 8" key="1">
    <citation type="journal article" date="2017" name="Mol. Plant">
        <title>The Genome of Medicinal Plant Macleaya cordata Provides New Insights into Benzylisoquinoline Alkaloids Metabolism.</title>
        <authorList>
            <person name="Liu X."/>
            <person name="Liu Y."/>
            <person name="Huang P."/>
            <person name="Ma Y."/>
            <person name="Qing Z."/>
            <person name="Tang Q."/>
            <person name="Cao H."/>
            <person name="Cheng P."/>
            <person name="Zheng Y."/>
            <person name="Yuan Z."/>
            <person name="Zhou Y."/>
            <person name="Liu J."/>
            <person name="Tang Z."/>
            <person name="Zhuo Y."/>
            <person name="Zhang Y."/>
            <person name="Yu L."/>
            <person name="Huang J."/>
            <person name="Yang P."/>
            <person name="Peng Q."/>
            <person name="Zhang J."/>
            <person name="Jiang W."/>
            <person name="Zhang Z."/>
            <person name="Lin K."/>
            <person name="Ro D.K."/>
            <person name="Chen X."/>
            <person name="Xiong X."/>
            <person name="Shang Y."/>
            <person name="Huang S."/>
            <person name="Zeng J."/>
        </authorList>
    </citation>
    <scope>NUCLEOTIDE SEQUENCE [LARGE SCALE GENOMIC DNA]</scope>
    <source>
        <strain evidence="8">cv. BLH2017</strain>
        <tissue evidence="7">Root</tissue>
    </source>
</reference>
<sequence>MEVVSCFMASSSLPHVSIKSIGSLPKPRNRSVVNLIPRNIYGLPKKNGGMSCTLFNRRIESLRPYYEINLRKRHQLSRNFVVRSELAGTGSHGAAFPLTDFQLGSKVRGICFYAVTSFVAIFLFVLMVVGHPFVLLFDRYRRKWHHLIAKIWATLTVYPFIDVQFEGLENLPEPDTPAVYVSNHQSFLDIYTLLILGRSFKFISKTAIFVFPIIGWAMYLLGTIPLKRMDSRSQLDCLKRCIDLVRKGASVFFFPEGTRSKDGVLGPFKKGAFSVAAKTGVPVVPITLIGTGKLMPVGMEAALNSGSVKVVIHKPIEGNNADILCEKARNAIADVLSLRG</sequence>
<dbReference type="Pfam" id="PF01553">
    <property type="entry name" value="Acyltransferase"/>
    <property type="match status" value="1"/>
</dbReference>
<dbReference type="EC" id="2.3.1.51" evidence="4"/>
<name>A0A200RB34_MACCD</name>
<feature type="transmembrane region" description="Helical" evidence="5">
    <location>
        <begin position="112"/>
        <end position="137"/>
    </location>
</feature>
<keyword evidence="4" id="KW-0443">Lipid metabolism</keyword>
<dbReference type="Proteomes" id="UP000195402">
    <property type="component" value="Unassembled WGS sequence"/>
</dbReference>
<dbReference type="InterPro" id="IPR004552">
    <property type="entry name" value="AGP_acyltrans"/>
</dbReference>
<protein>
    <recommendedName>
        <fullName evidence="4">1-acyl-sn-glycerol-3-phosphate acyltransferase</fullName>
        <ecNumber evidence="4">2.3.1.51</ecNumber>
    </recommendedName>
</protein>